<feature type="compositionally biased region" description="Low complexity" evidence="1">
    <location>
        <begin position="62"/>
        <end position="88"/>
    </location>
</feature>
<keyword evidence="4" id="KW-1185">Reference proteome</keyword>
<name>A0A4Q7J7M7_9PSEU</name>
<protein>
    <recommendedName>
        <fullName evidence="5">DUF4878 domain-containing protein</fullName>
    </recommendedName>
</protein>
<reference evidence="3 4" key="1">
    <citation type="submission" date="2019-02" db="EMBL/GenBank/DDBJ databases">
        <title>Draft genome sequence of Amycolatopsis sp. 8-3EHSu isolated from roots of Suaeda maritima.</title>
        <authorList>
            <person name="Duangmal K."/>
            <person name="Chantavorakit T."/>
        </authorList>
    </citation>
    <scope>NUCLEOTIDE SEQUENCE [LARGE SCALE GENOMIC DNA]</scope>
    <source>
        <strain evidence="3 4">8-3EHSu</strain>
    </source>
</reference>
<keyword evidence="2" id="KW-0812">Transmembrane</keyword>
<feature type="transmembrane region" description="Helical" evidence="2">
    <location>
        <begin position="15"/>
        <end position="38"/>
    </location>
</feature>
<evidence type="ECO:0000313" key="3">
    <source>
        <dbReference type="EMBL" id="RZQ63680.1"/>
    </source>
</evidence>
<accession>A0A4Q7J7M7</accession>
<keyword evidence="2" id="KW-1133">Transmembrane helix</keyword>
<feature type="region of interest" description="Disordered" evidence="1">
    <location>
        <begin position="46"/>
        <end position="88"/>
    </location>
</feature>
<comment type="caution">
    <text evidence="3">The sequence shown here is derived from an EMBL/GenBank/DDBJ whole genome shotgun (WGS) entry which is preliminary data.</text>
</comment>
<organism evidence="3 4">
    <name type="scientific">Amycolatopsis suaedae</name>
    <dbReference type="NCBI Taxonomy" id="2510978"/>
    <lineage>
        <taxon>Bacteria</taxon>
        <taxon>Bacillati</taxon>
        <taxon>Actinomycetota</taxon>
        <taxon>Actinomycetes</taxon>
        <taxon>Pseudonocardiales</taxon>
        <taxon>Pseudonocardiaceae</taxon>
        <taxon>Amycolatopsis</taxon>
    </lineage>
</organism>
<evidence type="ECO:0000256" key="1">
    <source>
        <dbReference type="SAM" id="MobiDB-lite"/>
    </source>
</evidence>
<evidence type="ECO:0000313" key="4">
    <source>
        <dbReference type="Proteomes" id="UP000292003"/>
    </source>
</evidence>
<gene>
    <name evidence="3" type="ORF">EWH70_10890</name>
</gene>
<sequence>MTYPWETRPEEKSRAGLVAALAGAGLAVAAIVVLAVLLPGSSAVAGKAVPADAGPPQPSPAPLSSAAPSSAVPSSTRPPASGRGEASPEAAAQAIIEAMNARDARRYAAITCVQPSETAIAKLQETWNKAGDYQAALVKPPAVQDATAIVSVRVTVGSNHRDTDFSLLRQYNRWCIPG</sequence>
<proteinExistence type="predicted"/>
<dbReference type="AlphaFoldDB" id="A0A4Q7J7M7"/>
<dbReference type="RefSeq" id="WP_130475206.1">
    <property type="nucleotide sequence ID" value="NZ_SFCC01000005.1"/>
</dbReference>
<evidence type="ECO:0008006" key="5">
    <source>
        <dbReference type="Google" id="ProtNLM"/>
    </source>
</evidence>
<dbReference type="EMBL" id="SFCC01000005">
    <property type="protein sequence ID" value="RZQ63680.1"/>
    <property type="molecule type" value="Genomic_DNA"/>
</dbReference>
<dbReference type="Proteomes" id="UP000292003">
    <property type="component" value="Unassembled WGS sequence"/>
</dbReference>
<keyword evidence="2" id="KW-0472">Membrane</keyword>
<evidence type="ECO:0000256" key="2">
    <source>
        <dbReference type="SAM" id="Phobius"/>
    </source>
</evidence>